<accession>A0ABP6P0S2</accession>
<feature type="transmembrane region" description="Helical" evidence="1">
    <location>
        <begin position="49"/>
        <end position="69"/>
    </location>
</feature>
<comment type="caution">
    <text evidence="2">The sequence shown here is derived from an EMBL/GenBank/DDBJ whole genome shotgun (WGS) entry which is preliminary data.</text>
</comment>
<evidence type="ECO:0000313" key="2">
    <source>
        <dbReference type="EMBL" id="GAA3164066.1"/>
    </source>
</evidence>
<evidence type="ECO:0000313" key="3">
    <source>
        <dbReference type="Proteomes" id="UP001499924"/>
    </source>
</evidence>
<sequence length="104" mass="11432">MDVYGKDLIAEANRIAKRAKAERPSPEHVRQAADRIGILRDRAGAASDLAQAVGSIFIGGAVAFQVNLWTGGDAKGRRRTLNRDRPSRRRRLVVASAAVKWRRA</sequence>
<dbReference type="EMBL" id="BAAAVV010000003">
    <property type="protein sequence ID" value="GAA3164066.1"/>
    <property type="molecule type" value="Genomic_DNA"/>
</dbReference>
<keyword evidence="3" id="KW-1185">Reference proteome</keyword>
<keyword evidence="1" id="KW-0812">Transmembrane</keyword>
<keyword evidence="1" id="KW-0472">Membrane</keyword>
<gene>
    <name evidence="2" type="ORF">GCM10010531_15300</name>
</gene>
<name>A0ABP6P0S2_9ACTN</name>
<dbReference type="Proteomes" id="UP001499924">
    <property type="component" value="Unassembled WGS sequence"/>
</dbReference>
<organism evidence="2 3">
    <name type="scientific">Blastococcus jejuensis</name>
    <dbReference type="NCBI Taxonomy" id="351224"/>
    <lineage>
        <taxon>Bacteria</taxon>
        <taxon>Bacillati</taxon>
        <taxon>Actinomycetota</taxon>
        <taxon>Actinomycetes</taxon>
        <taxon>Geodermatophilales</taxon>
        <taxon>Geodermatophilaceae</taxon>
        <taxon>Blastococcus</taxon>
    </lineage>
</organism>
<proteinExistence type="predicted"/>
<reference evidence="3" key="1">
    <citation type="journal article" date="2019" name="Int. J. Syst. Evol. Microbiol.">
        <title>The Global Catalogue of Microorganisms (GCM) 10K type strain sequencing project: providing services to taxonomists for standard genome sequencing and annotation.</title>
        <authorList>
            <consortium name="The Broad Institute Genomics Platform"/>
            <consortium name="The Broad Institute Genome Sequencing Center for Infectious Disease"/>
            <person name="Wu L."/>
            <person name="Ma J."/>
        </authorList>
    </citation>
    <scope>NUCLEOTIDE SEQUENCE [LARGE SCALE GENOMIC DNA]</scope>
    <source>
        <strain evidence="3">JCM 15614</strain>
    </source>
</reference>
<protein>
    <submittedName>
        <fullName evidence="2">Uncharacterized protein</fullName>
    </submittedName>
</protein>
<evidence type="ECO:0000256" key="1">
    <source>
        <dbReference type="SAM" id="Phobius"/>
    </source>
</evidence>
<keyword evidence="1" id="KW-1133">Transmembrane helix</keyword>